<evidence type="ECO:0000256" key="3">
    <source>
        <dbReference type="ARBA" id="ARBA00023125"/>
    </source>
</evidence>
<comment type="similarity">
    <text evidence="1">Belongs to the LysR transcriptional regulatory family.</text>
</comment>
<dbReference type="AlphaFoldDB" id="A0A842HPB0"/>
<dbReference type="InterPro" id="IPR036390">
    <property type="entry name" value="WH_DNA-bd_sf"/>
</dbReference>
<evidence type="ECO:0000313" key="7">
    <source>
        <dbReference type="Proteomes" id="UP000545386"/>
    </source>
</evidence>
<feature type="domain" description="HTH lysR-type" evidence="5">
    <location>
        <begin position="7"/>
        <end position="64"/>
    </location>
</feature>
<dbReference type="InterPro" id="IPR050389">
    <property type="entry name" value="LysR-type_TF"/>
</dbReference>
<dbReference type="RefSeq" id="WP_185779841.1">
    <property type="nucleotide sequence ID" value="NZ_JACJUU010000006.1"/>
</dbReference>
<dbReference type="PANTHER" id="PTHR30118">
    <property type="entry name" value="HTH-TYPE TRANSCRIPTIONAL REGULATOR LEUO-RELATED"/>
    <property type="match status" value="1"/>
</dbReference>
<dbReference type="EMBL" id="JACJUU010000006">
    <property type="protein sequence ID" value="MBC2770147.1"/>
    <property type="molecule type" value="Genomic_DNA"/>
</dbReference>
<dbReference type="CDD" id="cd08459">
    <property type="entry name" value="PBP2_DntR_NahR_LinR_like"/>
    <property type="match status" value="1"/>
</dbReference>
<keyword evidence="7" id="KW-1185">Reference proteome</keyword>
<accession>A0A842HPB0</accession>
<dbReference type="SUPFAM" id="SSF46785">
    <property type="entry name" value="Winged helix' DNA-binding domain"/>
    <property type="match status" value="1"/>
</dbReference>
<dbReference type="GO" id="GO:0003677">
    <property type="term" value="F:DNA binding"/>
    <property type="evidence" value="ECO:0007669"/>
    <property type="project" value="UniProtKB-KW"/>
</dbReference>
<dbReference type="Proteomes" id="UP000545386">
    <property type="component" value="Unassembled WGS sequence"/>
</dbReference>
<evidence type="ECO:0000256" key="4">
    <source>
        <dbReference type="ARBA" id="ARBA00023163"/>
    </source>
</evidence>
<evidence type="ECO:0000259" key="5">
    <source>
        <dbReference type="PROSITE" id="PS50931"/>
    </source>
</evidence>
<keyword evidence="4" id="KW-0804">Transcription</keyword>
<keyword evidence="3" id="KW-0238">DNA-binding</keyword>
<name>A0A842HPB0_9BURK</name>
<gene>
    <name evidence="6" type="ORF">GTU67_09515</name>
</gene>
<sequence>MEKLANIDLRLLQLFDAVYQTKNLSRAAEMLDLTQPAVSLALGRLRKHFDDPLFVRVGGSMTPTPTADQLQDMVANAIALLEATLSYQPHFNPQHDHREFRIAMTDIGQIVVLPAILNTLRDVAPNIQLEVQTITHALPEQLQHGEIDIALGFIPDMDGRFVQESLFEEGFACLVREGHPRITQTMTPDDYAREDHVIVTTSGTGHLIIERSLKRLGIDRKVGVRIPNFLGLGTVVGNSDMIATLPRRAAAELGKAYGVQVMPPPVSLPSYNVRQHWHERMQRDPAHSWLRRIISAIFRTA</sequence>
<dbReference type="Gene3D" id="1.10.10.10">
    <property type="entry name" value="Winged helix-like DNA-binding domain superfamily/Winged helix DNA-binding domain"/>
    <property type="match status" value="1"/>
</dbReference>
<dbReference type="PRINTS" id="PR00039">
    <property type="entry name" value="HTHLYSR"/>
</dbReference>
<dbReference type="InterPro" id="IPR000847">
    <property type="entry name" value="LysR_HTH_N"/>
</dbReference>
<protein>
    <submittedName>
        <fullName evidence="6">LysR family transcriptional regulator</fullName>
    </submittedName>
</protein>
<dbReference type="PROSITE" id="PS50931">
    <property type="entry name" value="HTH_LYSR"/>
    <property type="match status" value="1"/>
</dbReference>
<dbReference type="GO" id="GO:0003700">
    <property type="term" value="F:DNA-binding transcription factor activity"/>
    <property type="evidence" value="ECO:0007669"/>
    <property type="project" value="InterPro"/>
</dbReference>
<evidence type="ECO:0000256" key="2">
    <source>
        <dbReference type="ARBA" id="ARBA00023015"/>
    </source>
</evidence>
<evidence type="ECO:0000256" key="1">
    <source>
        <dbReference type="ARBA" id="ARBA00009437"/>
    </source>
</evidence>
<dbReference type="Gene3D" id="3.40.190.10">
    <property type="entry name" value="Periplasmic binding protein-like II"/>
    <property type="match status" value="2"/>
</dbReference>
<dbReference type="Pfam" id="PF03466">
    <property type="entry name" value="LysR_substrate"/>
    <property type="match status" value="1"/>
</dbReference>
<dbReference type="SUPFAM" id="SSF53850">
    <property type="entry name" value="Periplasmic binding protein-like II"/>
    <property type="match status" value="1"/>
</dbReference>
<evidence type="ECO:0000313" key="6">
    <source>
        <dbReference type="EMBL" id="MBC2770147.1"/>
    </source>
</evidence>
<reference evidence="6 7" key="1">
    <citation type="submission" date="2020-08" db="EMBL/GenBank/DDBJ databases">
        <title>Paraeoetvoesia sp. YC-7-48 draft genome sequence.</title>
        <authorList>
            <person name="Yao L."/>
        </authorList>
    </citation>
    <scope>NUCLEOTIDE SEQUENCE [LARGE SCALE GENOMIC DNA]</scope>
    <source>
        <strain evidence="7">YC-7-48</strain>
    </source>
</reference>
<proteinExistence type="inferred from homology"/>
<keyword evidence="2" id="KW-0805">Transcription regulation</keyword>
<dbReference type="InterPro" id="IPR005119">
    <property type="entry name" value="LysR_subst-bd"/>
</dbReference>
<dbReference type="InterPro" id="IPR036388">
    <property type="entry name" value="WH-like_DNA-bd_sf"/>
</dbReference>
<dbReference type="PANTHER" id="PTHR30118:SF15">
    <property type="entry name" value="TRANSCRIPTIONAL REGULATORY PROTEIN"/>
    <property type="match status" value="1"/>
</dbReference>
<dbReference type="Pfam" id="PF00126">
    <property type="entry name" value="HTH_1"/>
    <property type="match status" value="1"/>
</dbReference>
<organism evidence="6 7">
    <name type="scientific">Pusillimonas minor</name>
    <dbReference type="NCBI Taxonomy" id="2697024"/>
    <lineage>
        <taxon>Bacteria</taxon>
        <taxon>Pseudomonadati</taxon>
        <taxon>Pseudomonadota</taxon>
        <taxon>Betaproteobacteria</taxon>
        <taxon>Burkholderiales</taxon>
        <taxon>Alcaligenaceae</taxon>
        <taxon>Pusillimonas</taxon>
    </lineage>
</organism>
<comment type="caution">
    <text evidence="6">The sequence shown here is derived from an EMBL/GenBank/DDBJ whole genome shotgun (WGS) entry which is preliminary data.</text>
</comment>